<proteinExistence type="inferred from homology"/>
<feature type="transmembrane region" description="Helical" evidence="6">
    <location>
        <begin position="219"/>
        <end position="240"/>
    </location>
</feature>
<feature type="transmembrane region" description="Helical" evidence="6">
    <location>
        <begin position="147"/>
        <end position="167"/>
    </location>
</feature>
<gene>
    <name evidence="7" type="ORF">J2Z44_004041</name>
</gene>
<comment type="subcellular location">
    <subcellularLocation>
        <location evidence="1">Membrane</location>
        <topology evidence="1">Multi-pass membrane protein</topology>
    </subcellularLocation>
</comment>
<evidence type="ECO:0000256" key="3">
    <source>
        <dbReference type="ARBA" id="ARBA00022692"/>
    </source>
</evidence>
<evidence type="ECO:0000256" key="4">
    <source>
        <dbReference type="ARBA" id="ARBA00022989"/>
    </source>
</evidence>
<feature type="transmembrane region" description="Helical" evidence="6">
    <location>
        <begin position="122"/>
        <end position="141"/>
    </location>
</feature>
<evidence type="ECO:0000313" key="7">
    <source>
        <dbReference type="EMBL" id="MBP2024186.1"/>
    </source>
</evidence>
<accession>A0ABS4KA86</accession>
<protein>
    <recommendedName>
        <fullName evidence="9">YhhN-like protein</fullName>
    </recommendedName>
</protein>
<feature type="transmembrane region" description="Helical" evidence="6">
    <location>
        <begin position="93"/>
        <end position="110"/>
    </location>
</feature>
<reference evidence="7 8" key="1">
    <citation type="submission" date="2021-03" db="EMBL/GenBank/DDBJ databases">
        <title>Genomic Encyclopedia of Type Strains, Phase IV (KMG-IV): sequencing the most valuable type-strain genomes for metagenomic binning, comparative biology and taxonomic classification.</title>
        <authorList>
            <person name="Goeker M."/>
        </authorList>
    </citation>
    <scope>NUCLEOTIDE SEQUENCE [LARGE SCALE GENOMIC DNA]</scope>
    <source>
        <strain evidence="7 8">DSM 28650</strain>
    </source>
</reference>
<dbReference type="EMBL" id="JAGGLL010000053">
    <property type="protein sequence ID" value="MBP2024186.1"/>
    <property type="molecule type" value="Genomic_DNA"/>
</dbReference>
<dbReference type="PANTHER" id="PTHR31885:SF6">
    <property type="entry name" value="GH04784P"/>
    <property type="match status" value="1"/>
</dbReference>
<evidence type="ECO:0000256" key="5">
    <source>
        <dbReference type="ARBA" id="ARBA00023136"/>
    </source>
</evidence>
<evidence type="ECO:0000313" key="8">
    <source>
        <dbReference type="Proteomes" id="UP001519308"/>
    </source>
</evidence>
<comment type="similarity">
    <text evidence="2">Belongs to the TMEM86 family.</text>
</comment>
<evidence type="ECO:0000256" key="6">
    <source>
        <dbReference type="SAM" id="Phobius"/>
    </source>
</evidence>
<evidence type="ECO:0008006" key="9">
    <source>
        <dbReference type="Google" id="ProtNLM"/>
    </source>
</evidence>
<name>A0ABS4KA86_9CLOT</name>
<feature type="transmembrane region" description="Helical" evidence="6">
    <location>
        <begin position="71"/>
        <end position="87"/>
    </location>
</feature>
<keyword evidence="8" id="KW-1185">Reference proteome</keyword>
<comment type="caution">
    <text evidence="7">The sequence shown here is derived from an EMBL/GenBank/DDBJ whole genome shotgun (WGS) entry which is preliminary data.</text>
</comment>
<feature type="transmembrane region" description="Helical" evidence="6">
    <location>
        <begin position="12"/>
        <end position="29"/>
    </location>
</feature>
<dbReference type="Pfam" id="PF07947">
    <property type="entry name" value="YhhN"/>
    <property type="match status" value="1"/>
</dbReference>
<dbReference type="InterPro" id="IPR012506">
    <property type="entry name" value="TMEM86B-like"/>
</dbReference>
<feature type="transmembrane region" description="Helical" evidence="6">
    <location>
        <begin position="179"/>
        <end position="199"/>
    </location>
</feature>
<feature type="transmembrane region" description="Helical" evidence="6">
    <location>
        <begin position="41"/>
        <end position="59"/>
    </location>
</feature>
<evidence type="ECO:0000256" key="2">
    <source>
        <dbReference type="ARBA" id="ARBA00007375"/>
    </source>
</evidence>
<organism evidence="7 8">
    <name type="scientific">Clostridium punense</name>
    <dbReference type="NCBI Taxonomy" id="1054297"/>
    <lineage>
        <taxon>Bacteria</taxon>
        <taxon>Bacillati</taxon>
        <taxon>Bacillota</taxon>
        <taxon>Clostridia</taxon>
        <taxon>Eubacteriales</taxon>
        <taxon>Clostridiaceae</taxon>
        <taxon>Clostridium</taxon>
    </lineage>
</organism>
<dbReference type="Proteomes" id="UP001519308">
    <property type="component" value="Unassembled WGS sequence"/>
</dbReference>
<evidence type="ECO:0000256" key="1">
    <source>
        <dbReference type="ARBA" id="ARBA00004141"/>
    </source>
</evidence>
<dbReference type="RefSeq" id="WP_209649993.1">
    <property type="nucleotide sequence ID" value="NZ_JAGGLL010000053.1"/>
</dbReference>
<keyword evidence="4 6" id="KW-1133">Transmembrane helix</keyword>
<keyword evidence="5 6" id="KW-0472">Membrane</keyword>
<sequence length="247" mass="28407">MVAKEYGTKRLFIQLSLIACIFIYIIFLFMDVLTKSLGNPYSIYLKYTIIIISFLITLLIGSNGYNRRDTILLQLSKLFTLIADYYLLIQDNFPLGIFFFCIVQITYILRHSYMEKKRYRNLIFLCTSIIFSILIFFRVKLEPLDNNLVFLALIYAALLVTSVYVALSTLKRSKYSKKSSYLIGIGMCLFFLCDINVGLNALIGETTLNNMITPKIKFLIGYLIWLFYAPSQVLLACSGFKSKGSQT</sequence>
<keyword evidence="3 6" id="KW-0812">Transmembrane</keyword>
<dbReference type="PANTHER" id="PTHR31885">
    <property type="entry name" value="GH04784P"/>
    <property type="match status" value="1"/>
</dbReference>